<dbReference type="OrthoDB" id="6986040at2"/>
<protein>
    <submittedName>
        <fullName evidence="1">Uncharacterized protein</fullName>
    </submittedName>
</protein>
<evidence type="ECO:0000313" key="1">
    <source>
        <dbReference type="EMBL" id="TCS71976.1"/>
    </source>
</evidence>
<accession>A0A4R3JXC3</accession>
<name>A0A4R3JXC3_9PROT</name>
<keyword evidence="2" id="KW-1185">Reference proteome</keyword>
<sequence>MTERLVAEQISELGSAPVPGSGLAALQGEVISRASFGAGVTTLSPETASSPLPPGLAARLLAESLAGSWPPIEAPALWIEVLRRDTASSALVATGMEVFGDQPWPDAPRGVFAFRHDWAEPLVERLEWQTAVTRLASGNESRHALRRVPRRLLTYQVGHARQADALVADWLADHLGQKALWPLPQYAVPLTAACARGAEALPVTATDAARFGPLAADLRLRFYGVRGWDGDERWILIIALDGWQIAQLSDVESDLLWLTQPLARAAAVGSTVMPLVWGKALEPADLTQWVPGMAGGSVHAQLQPAPPPDPDFLGDPWLDGLPVWPDGNWREDPAATAQATITRQDLSPADPWVRRDDPWPATTFQRRYLAAGAEEIERWRARLWRTQGRLASFWLPDGLAPVLRVTAEADPEDGFLRVTGEEISAFWHRPAGVLILYPDGSRQHALTATCHRDQGGVLVLRSGLDAPAPAGSRVVRLARCRLDHDAVELHWHTPTLVEIAITARQLPEPRGNDRVLYVGY</sequence>
<dbReference type="RefSeq" id="WP_126463647.1">
    <property type="nucleotide sequence ID" value="NZ_AP018721.1"/>
</dbReference>
<organism evidence="1 2">
    <name type="scientific">Sulfuritortus calidifontis</name>
    <dbReference type="NCBI Taxonomy" id="1914471"/>
    <lineage>
        <taxon>Bacteria</taxon>
        <taxon>Pseudomonadati</taxon>
        <taxon>Pseudomonadota</taxon>
        <taxon>Betaproteobacteria</taxon>
        <taxon>Nitrosomonadales</taxon>
        <taxon>Thiobacillaceae</taxon>
        <taxon>Sulfuritortus</taxon>
    </lineage>
</organism>
<dbReference type="AlphaFoldDB" id="A0A4R3JXC3"/>
<gene>
    <name evidence="1" type="ORF">EDC61_107114</name>
</gene>
<evidence type="ECO:0000313" key="2">
    <source>
        <dbReference type="Proteomes" id="UP000295135"/>
    </source>
</evidence>
<dbReference type="EMBL" id="SLZY01000007">
    <property type="protein sequence ID" value="TCS71976.1"/>
    <property type="molecule type" value="Genomic_DNA"/>
</dbReference>
<dbReference type="Proteomes" id="UP000295135">
    <property type="component" value="Unassembled WGS sequence"/>
</dbReference>
<reference evidence="1 2" key="1">
    <citation type="submission" date="2019-03" db="EMBL/GenBank/DDBJ databases">
        <title>Genomic Encyclopedia of Type Strains, Phase IV (KMG-IV): sequencing the most valuable type-strain genomes for metagenomic binning, comparative biology and taxonomic classification.</title>
        <authorList>
            <person name="Goeker M."/>
        </authorList>
    </citation>
    <scope>NUCLEOTIDE SEQUENCE [LARGE SCALE GENOMIC DNA]</scope>
    <source>
        <strain evidence="1 2">DSM 103923</strain>
    </source>
</reference>
<proteinExistence type="predicted"/>
<comment type="caution">
    <text evidence="1">The sequence shown here is derived from an EMBL/GenBank/DDBJ whole genome shotgun (WGS) entry which is preliminary data.</text>
</comment>